<dbReference type="InterPro" id="IPR028098">
    <property type="entry name" value="Glyco_trans_4-like_N"/>
</dbReference>
<dbReference type="RefSeq" id="WP_186879170.1">
    <property type="nucleotide sequence ID" value="NZ_JACOPN010000009.1"/>
</dbReference>
<evidence type="ECO:0000313" key="2">
    <source>
        <dbReference type="EMBL" id="MBC5718053.1"/>
    </source>
</evidence>
<dbReference type="Proteomes" id="UP000602260">
    <property type="component" value="Unassembled WGS sequence"/>
</dbReference>
<dbReference type="SUPFAM" id="SSF53756">
    <property type="entry name" value="UDP-Glycosyltransferase/glycogen phosphorylase"/>
    <property type="match status" value="1"/>
</dbReference>
<organism evidence="2 3">
    <name type="scientific">Flintibacter faecis</name>
    <dbReference type="NCBI Taxonomy" id="2763047"/>
    <lineage>
        <taxon>Bacteria</taxon>
        <taxon>Bacillati</taxon>
        <taxon>Bacillota</taxon>
        <taxon>Clostridia</taxon>
        <taxon>Eubacteriales</taxon>
        <taxon>Flintibacter</taxon>
    </lineage>
</organism>
<feature type="domain" description="Rhodanese" evidence="1">
    <location>
        <begin position="211"/>
        <end position="243"/>
    </location>
</feature>
<evidence type="ECO:0000259" key="1">
    <source>
        <dbReference type="PROSITE" id="PS50206"/>
    </source>
</evidence>
<protein>
    <submittedName>
        <fullName evidence="2">Glycosyltransferase family 4 protein</fullName>
    </submittedName>
</protein>
<evidence type="ECO:0000313" key="3">
    <source>
        <dbReference type="Proteomes" id="UP000602260"/>
    </source>
</evidence>
<proteinExistence type="predicted"/>
<name>A0A8J6M545_9FIRM</name>
<dbReference type="PROSITE" id="PS50206">
    <property type="entry name" value="RHODANESE_3"/>
    <property type="match status" value="1"/>
</dbReference>
<dbReference type="InterPro" id="IPR001763">
    <property type="entry name" value="Rhodanese-like_dom"/>
</dbReference>
<dbReference type="Pfam" id="PF13439">
    <property type="entry name" value="Glyco_transf_4"/>
    <property type="match status" value="1"/>
</dbReference>
<dbReference type="AlphaFoldDB" id="A0A8J6M545"/>
<reference evidence="2" key="1">
    <citation type="submission" date="2020-08" db="EMBL/GenBank/DDBJ databases">
        <title>Genome public.</title>
        <authorList>
            <person name="Liu C."/>
            <person name="Sun Q."/>
        </authorList>
    </citation>
    <scope>NUCLEOTIDE SEQUENCE</scope>
    <source>
        <strain evidence="2">BX5</strain>
    </source>
</reference>
<accession>A0A8J6M545</accession>
<dbReference type="CDD" id="cd03801">
    <property type="entry name" value="GT4_PimA-like"/>
    <property type="match status" value="1"/>
</dbReference>
<sequence>MIRILNIISDTNIGGAGRVILNYLRYADRNKFETLVAIPRGSLLKPLLEEAEVTVYEVDGMADCSYASQDVKALQALIRRVRPDLVHTHGALSGRIAAKRCHVPVVYSRHSAFPVPAKLKYPPGRWVNKLLNEHYADHIIAVSPATRDNLTEGGISPKKITVVMNGVAPVSPISDGEKAALRRSLGLEPDVFTFGILARIEDYKGHLYLVYAAKLLKDRGYSNFRILVAGTGAFEEEVTRAVTEMGVEDVVQMLGFRSDAAALLNILDVQLNASYGTEATSMALLEGMSLGLPTIASDYGGNPFVITSGQNGLLFPSKDSAALADAMAELMDHPEEVAIMREKALETYQSRFTGEVFARNTEQIYENVLKGASK</sequence>
<dbReference type="Gene3D" id="3.40.50.2000">
    <property type="entry name" value="Glycogen Phosphorylase B"/>
    <property type="match status" value="2"/>
</dbReference>
<keyword evidence="3" id="KW-1185">Reference proteome</keyword>
<dbReference type="EMBL" id="JACOPN010000009">
    <property type="protein sequence ID" value="MBC5718053.1"/>
    <property type="molecule type" value="Genomic_DNA"/>
</dbReference>
<dbReference type="GO" id="GO:0016757">
    <property type="term" value="F:glycosyltransferase activity"/>
    <property type="evidence" value="ECO:0007669"/>
    <property type="project" value="InterPro"/>
</dbReference>
<dbReference type="PANTHER" id="PTHR12526">
    <property type="entry name" value="GLYCOSYLTRANSFERASE"/>
    <property type="match status" value="1"/>
</dbReference>
<dbReference type="InterPro" id="IPR001296">
    <property type="entry name" value="Glyco_trans_1"/>
</dbReference>
<comment type="caution">
    <text evidence="2">The sequence shown here is derived from an EMBL/GenBank/DDBJ whole genome shotgun (WGS) entry which is preliminary data.</text>
</comment>
<gene>
    <name evidence="2" type="ORF">H8S55_12130</name>
</gene>
<dbReference type="Pfam" id="PF00534">
    <property type="entry name" value="Glycos_transf_1"/>
    <property type="match status" value="1"/>
</dbReference>